<feature type="transmembrane region" description="Helical" evidence="1">
    <location>
        <begin position="17"/>
        <end position="38"/>
    </location>
</feature>
<gene>
    <name evidence="2" type="ORF">D2V17_06110</name>
</gene>
<evidence type="ECO:0000313" key="2">
    <source>
        <dbReference type="EMBL" id="RIV89532.1"/>
    </source>
</evidence>
<organism evidence="2 3">
    <name type="scientific">Aurantiacibacter xanthus</name>
    <dbReference type="NCBI Taxonomy" id="1784712"/>
    <lineage>
        <taxon>Bacteria</taxon>
        <taxon>Pseudomonadati</taxon>
        <taxon>Pseudomonadota</taxon>
        <taxon>Alphaproteobacteria</taxon>
        <taxon>Sphingomonadales</taxon>
        <taxon>Erythrobacteraceae</taxon>
        <taxon>Aurantiacibacter</taxon>
    </lineage>
</organism>
<accession>A0A3A1P7I6</accession>
<dbReference type="Proteomes" id="UP000265366">
    <property type="component" value="Unassembled WGS sequence"/>
</dbReference>
<dbReference type="RefSeq" id="WP_119592216.1">
    <property type="nucleotide sequence ID" value="NZ_QXFM01000061.1"/>
</dbReference>
<keyword evidence="1" id="KW-0472">Membrane</keyword>
<keyword evidence="1" id="KW-1133">Transmembrane helix</keyword>
<keyword evidence="3" id="KW-1185">Reference proteome</keyword>
<reference evidence="2 3" key="1">
    <citation type="submission" date="2018-08" db="EMBL/GenBank/DDBJ databases">
        <title>Erythrobacter zhengii sp.nov., a bacterium isolated from deep-sea sediment.</title>
        <authorList>
            <person name="Fang C."/>
            <person name="Wu Y.-H."/>
            <person name="Sun C."/>
            <person name="Wang H."/>
            <person name="Cheng H."/>
            <person name="Meng F.-X."/>
            <person name="Wang C.-S."/>
            <person name="Xu X.-W."/>
        </authorList>
    </citation>
    <scope>NUCLEOTIDE SEQUENCE [LARGE SCALE GENOMIC DNA]</scope>
    <source>
        <strain evidence="2 3">CCTCC AB 2015396</strain>
    </source>
</reference>
<dbReference type="AlphaFoldDB" id="A0A3A1P7I6"/>
<comment type="caution">
    <text evidence="2">The sequence shown here is derived from an EMBL/GenBank/DDBJ whole genome shotgun (WGS) entry which is preliminary data.</text>
</comment>
<dbReference type="EMBL" id="QXFM01000061">
    <property type="protein sequence ID" value="RIV89532.1"/>
    <property type="molecule type" value="Genomic_DNA"/>
</dbReference>
<protein>
    <submittedName>
        <fullName evidence="2">DUF2474 domain-containing protein</fullName>
    </submittedName>
</protein>
<proteinExistence type="predicted"/>
<dbReference type="OrthoDB" id="6199137at2"/>
<sequence>MKPEDNPADESPLWQRLVWLAAIWAGSVTVLGAVAYVLRLWIAP</sequence>
<keyword evidence="1" id="KW-0812">Transmembrane</keyword>
<name>A0A3A1P7I6_9SPHN</name>
<evidence type="ECO:0000256" key="1">
    <source>
        <dbReference type="SAM" id="Phobius"/>
    </source>
</evidence>
<evidence type="ECO:0000313" key="3">
    <source>
        <dbReference type="Proteomes" id="UP000265366"/>
    </source>
</evidence>
<dbReference type="Pfam" id="PF10617">
    <property type="entry name" value="DUF2474"/>
    <property type="match status" value="1"/>
</dbReference>
<dbReference type="InterPro" id="IPR018895">
    <property type="entry name" value="DUF2474"/>
</dbReference>